<reference evidence="2" key="1">
    <citation type="journal article" date="2012" name="Proc. Natl. Acad. Sci. U.S.A.">
        <title>Genome sequence of the button mushroom Agaricus bisporus reveals mechanisms governing adaptation to a humic-rich ecological niche.</title>
        <authorList>
            <person name="Morin E."/>
            <person name="Kohler A."/>
            <person name="Baker A.R."/>
            <person name="Foulongne-Oriol M."/>
            <person name="Lombard V."/>
            <person name="Nagy L.G."/>
            <person name="Ohm R.A."/>
            <person name="Patyshakuliyeva A."/>
            <person name="Brun A."/>
            <person name="Aerts A.L."/>
            <person name="Bailey A.M."/>
            <person name="Billette C."/>
            <person name="Coutinho P.M."/>
            <person name="Deakin G."/>
            <person name="Doddapaneni H."/>
            <person name="Floudas D."/>
            <person name="Grimwood J."/>
            <person name="Hilden K."/>
            <person name="Kuees U."/>
            <person name="LaButti K.M."/>
            <person name="Lapidus A."/>
            <person name="Lindquist E.A."/>
            <person name="Lucas S.M."/>
            <person name="Murat C."/>
            <person name="Riley R.W."/>
            <person name="Salamov A.A."/>
            <person name="Schmutz J."/>
            <person name="Subramanian V."/>
            <person name="Woesten H.A.B."/>
            <person name="Xu J."/>
            <person name="Eastwood D.C."/>
            <person name="Foster G.D."/>
            <person name="Sonnenberg A.S."/>
            <person name="Cullen D."/>
            <person name="de Vries R.P."/>
            <person name="Lundell T."/>
            <person name="Hibbett D.S."/>
            <person name="Henrissat B."/>
            <person name="Burton K.S."/>
            <person name="Kerrigan R.W."/>
            <person name="Challen M.P."/>
            <person name="Grigoriev I.V."/>
            <person name="Martin F."/>
        </authorList>
    </citation>
    <scope>NUCLEOTIDE SEQUENCE [LARGE SCALE GENOMIC DNA]</scope>
    <source>
        <strain evidence="2">JB137-S8 / ATCC MYA-4627 / FGSC 10392</strain>
    </source>
</reference>
<evidence type="ECO:0008006" key="3">
    <source>
        <dbReference type="Google" id="ProtNLM"/>
    </source>
</evidence>
<dbReference type="GeneID" id="18828939"/>
<protein>
    <recommendedName>
        <fullName evidence="3">Tc1-like transposase DDE domain-containing protein</fullName>
    </recommendedName>
</protein>
<dbReference type="EMBL" id="JH972762">
    <property type="protein sequence ID" value="EKM73419.1"/>
    <property type="molecule type" value="Genomic_DNA"/>
</dbReference>
<accession>K5VGE9</accession>
<evidence type="ECO:0000313" key="2">
    <source>
        <dbReference type="Proteomes" id="UP000008493"/>
    </source>
</evidence>
<gene>
    <name evidence="1" type="ORF">AGABI1DRAFT_28333</name>
</gene>
<dbReference type="Gene3D" id="3.30.420.10">
    <property type="entry name" value="Ribonuclease H-like superfamily/Ribonuclease H"/>
    <property type="match status" value="1"/>
</dbReference>
<dbReference type="OMA" id="NTMPERC"/>
<dbReference type="eggNOG" id="KOG4740">
    <property type="taxonomic scope" value="Eukaryota"/>
</dbReference>
<feature type="non-terminal residue" evidence="1">
    <location>
        <position position="1"/>
    </location>
</feature>
<sequence>WFAQSPDLNPIEHLWVNLKDKLKVYPKPPKGVRELWDRVAEEWDNITPEKCQRLIESMPRRCQAVIKAKGG</sequence>
<name>K5VGE9_AGABU</name>
<dbReference type="OrthoDB" id="3226274at2759"/>
<organism evidence="1 2">
    <name type="scientific">Agaricus bisporus var. burnettii (strain JB137-S8 / ATCC MYA-4627 / FGSC 10392)</name>
    <name type="common">White button mushroom</name>
    <dbReference type="NCBI Taxonomy" id="597362"/>
    <lineage>
        <taxon>Eukaryota</taxon>
        <taxon>Fungi</taxon>
        <taxon>Dikarya</taxon>
        <taxon>Basidiomycota</taxon>
        <taxon>Agaricomycotina</taxon>
        <taxon>Agaricomycetes</taxon>
        <taxon>Agaricomycetidae</taxon>
        <taxon>Agaricales</taxon>
        <taxon>Agaricineae</taxon>
        <taxon>Agaricaceae</taxon>
        <taxon>Agaricus</taxon>
    </lineage>
</organism>
<dbReference type="RefSeq" id="XP_007335942.1">
    <property type="nucleotide sequence ID" value="XM_007335880.1"/>
</dbReference>
<dbReference type="InterPro" id="IPR036397">
    <property type="entry name" value="RNaseH_sf"/>
</dbReference>
<dbReference type="HOGENOM" id="CLU_033666_12_6_1"/>
<dbReference type="Proteomes" id="UP000008493">
    <property type="component" value="Unassembled WGS sequence"/>
</dbReference>
<keyword evidence="2" id="KW-1185">Reference proteome</keyword>
<feature type="non-terminal residue" evidence="1">
    <location>
        <position position="71"/>
    </location>
</feature>
<dbReference type="InParanoid" id="K5VGE9"/>
<dbReference type="GO" id="GO:0003676">
    <property type="term" value="F:nucleic acid binding"/>
    <property type="evidence" value="ECO:0007669"/>
    <property type="project" value="InterPro"/>
</dbReference>
<proteinExistence type="predicted"/>
<evidence type="ECO:0000313" key="1">
    <source>
        <dbReference type="EMBL" id="EKM73419.1"/>
    </source>
</evidence>
<dbReference type="KEGG" id="abp:AGABI1DRAFT28333"/>
<dbReference type="AlphaFoldDB" id="K5VGE9"/>